<organism evidence="1 2">
    <name type="scientific">Vitis vinifera</name>
    <name type="common">Grape</name>
    <dbReference type="NCBI Taxonomy" id="29760"/>
    <lineage>
        <taxon>Eukaryota</taxon>
        <taxon>Viridiplantae</taxon>
        <taxon>Streptophyta</taxon>
        <taxon>Embryophyta</taxon>
        <taxon>Tracheophyta</taxon>
        <taxon>Spermatophyta</taxon>
        <taxon>Magnoliopsida</taxon>
        <taxon>eudicotyledons</taxon>
        <taxon>Gunneridae</taxon>
        <taxon>Pentapetalae</taxon>
        <taxon>rosids</taxon>
        <taxon>Vitales</taxon>
        <taxon>Vitaceae</taxon>
        <taxon>Viteae</taxon>
        <taxon>Vitis</taxon>
    </lineage>
</organism>
<evidence type="ECO:0000313" key="1">
    <source>
        <dbReference type="EMBL" id="RVW14433.1"/>
    </source>
</evidence>
<evidence type="ECO:0000313" key="2">
    <source>
        <dbReference type="Proteomes" id="UP000288805"/>
    </source>
</evidence>
<reference evidence="1 2" key="1">
    <citation type="journal article" date="2018" name="PLoS Genet.">
        <title>Population sequencing reveals clonal diversity and ancestral inbreeding in the grapevine cultivar Chardonnay.</title>
        <authorList>
            <person name="Roach M.J."/>
            <person name="Johnson D.L."/>
            <person name="Bohlmann J."/>
            <person name="van Vuuren H.J."/>
            <person name="Jones S.J."/>
            <person name="Pretorius I.S."/>
            <person name="Schmidt S.A."/>
            <person name="Borneman A.R."/>
        </authorList>
    </citation>
    <scope>NUCLEOTIDE SEQUENCE [LARGE SCALE GENOMIC DNA]</scope>
    <source>
        <strain evidence="2">cv. Chardonnay</strain>
        <tissue evidence="1">Leaf</tissue>
    </source>
</reference>
<dbReference type="Proteomes" id="UP000288805">
    <property type="component" value="Unassembled WGS sequence"/>
</dbReference>
<protein>
    <submittedName>
        <fullName evidence="1">Uncharacterized protein</fullName>
    </submittedName>
</protein>
<gene>
    <name evidence="1" type="ORF">CK203_090772</name>
</gene>
<name>A0A438BTZ1_VITVI</name>
<accession>A0A438BTZ1</accession>
<comment type="caution">
    <text evidence="1">The sequence shown here is derived from an EMBL/GenBank/DDBJ whole genome shotgun (WGS) entry which is preliminary data.</text>
</comment>
<dbReference type="AlphaFoldDB" id="A0A438BTZ1"/>
<dbReference type="EMBL" id="QGNW01002619">
    <property type="protein sequence ID" value="RVW14433.1"/>
    <property type="molecule type" value="Genomic_DNA"/>
</dbReference>
<sequence length="241" mass="26620">MADELALAGQPLKPDDIITYGFYLLLLICESRIHHNNKSLPITASVNIATKQPQQQNQFIFRTAANFQQSHHGRGGYRGRGRGGRFTSHAQGATLHLTNDVNNIHLQHEDYGSPDHIQVGNGADIQKNLLSIQCFCLDNNVFFEHASFFLVKDYLGNHLHRGPLSNGLYNFSTFLARLQSQALSSVCINVQSATPSPLHMASTSRPHTDLHIVSGSLARNATLSQYEDRLTPPLLSSPPCP</sequence>
<proteinExistence type="predicted"/>